<proteinExistence type="predicted"/>
<dbReference type="InterPro" id="IPR026960">
    <property type="entry name" value="RVT-Znf"/>
</dbReference>
<organism evidence="2 3">
    <name type="scientific">Aegilops tauschii subsp. strangulata</name>
    <name type="common">Goatgrass</name>
    <dbReference type="NCBI Taxonomy" id="200361"/>
    <lineage>
        <taxon>Eukaryota</taxon>
        <taxon>Viridiplantae</taxon>
        <taxon>Streptophyta</taxon>
        <taxon>Embryophyta</taxon>
        <taxon>Tracheophyta</taxon>
        <taxon>Spermatophyta</taxon>
        <taxon>Magnoliopsida</taxon>
        <taxon>Liliopsida</taxon>
        <taxon>Poales</taxon>
        <taxon>Poaceae</taxon>
        <taxon>BOP clade</taxon>
        <taxon>Pooideae</taxon>
        <taxon>Triticodae</taxon>
        <taxon>Triticeae</taxon>
        <taxon>Triticinae</taxon>
        <taxon>Aegilops</taxon>
    </lineage>
</organism>
<dbReference type="AlphaFoldDB" id="A0A453KNY5"/>
<evidence type="ECO:0000313" key="2">
    <source>
        <dbReference type="EnsemblPlants" id="AET5Gv20470500.2"/>
    </source>
</evidence>
<reference evidence="2" key="5">
    <citation type="journal article" date="2021" name="G3 (Bethesda)">
        <title>Aegilops tauschii genome assembly Aet v5.0 features greater sequence contiguity and improved annotation.</title>
        <authorList>
            <person name="Wang L."/>
            <person name="Zhu T."/>
            <person name="Rodriguez J.C."/>
            <person name="Deal K.R."/>
            <person name="Dubcovsky J."/>
            <person name="McGuire P.E."/>
            <person name="Lux T."/>
            <person name="Spannagl M."/>
            <person name="Mayer K.F.X."/>
            <person name="Baldrich P."/>
            <person name="Meyers B.C."/>
            <person name="Huo N."/>
            <person name="Gu Y.Q."/>
            <person name="Zhou H."/>
            <person name="Devos K.M."/>
            <person name="Bennetzen J.L."/>
            <person name="Unver T."/>
            <person name="Budak H."/>
            <person name="Gulick P.J."/>
            <person name="Galiba G."/>
            <person name="Kalapos B."/>
            <person name="Nelson D.R."/>
            <person name="Li P."/>
            <person name="You F.M."/>
            <person name="Luo M.C."/>
            <person name="Dvorak J."/>
        </authorList>
    </citation>
    <scope>NUCLEOTIDE SEQUENCE [LARGE SCALE GENOMIC DNA]</scope>
    <source>
        <strain evidence="2">cv. AL8/78</strain>
    </source>
</reference>
<keyword evidence="3" id="KW-1185">Reference proteome</keyword>
<protein>
    <recommendedName>
        <fullName evidence="1">Reverse transcriptase zinc-binding domain-containing protein</fullName>
    </recommendedName>
</protein>
<reference evidence="2" key="3">
    <citation type="journal article" date="2017" name="Nature">
        <title>Genome sequence of the progenitor of the wheat D genome Aegilops tauschii.</title>
        <authorList>
            <person name="Luo M.C."/>
            <person name="Gu Y.Q."/>
            <person name="Puiu D."/>
            <person name="Wang H."/>
            <person name="Twardziok S.O."/>
            <person name="Deal K.R."/>
            <person name="Huo N."/>
            <person name="Zhu T."/>
            <person name="Wang L."/>
            <person name="Wang Y."/>
            <person name="McGuire P.E."/>
            <person name="Liu S."/>
            <person name="Long H."/>
            <person name="Ramasamy R.K."/>
            <person name="Rodriguez J.C."/>
            <person name="Van S.L."/>
            <person name="Yuan L."/>
            <person name="Wang Z."/>
            <person name="Xia Z."/>
            <person name="Xiao L."/>
            <person name="Anderson O.D."/>
            <person name="Ouyang S."/>
            <person name="Liang Y."/>
            <person name="Zimin A.V."/>
            <person name="Pertea G."/>
            <person name="Qi P."/>
            <person name="Bennetzen J.L."/>
            <person name="Dai X."/>
            <person name="Dawson M.W."/>
            <person name="Muller H.G."/>
            <person name="Kugler K."/>
            <person name="Rivarola-Duarte L."/>
            <person name="Spannagl M."/>
            <person name="Mayer K.F.X."/>
            <person name="Lu F.H."/>
            <person name="Bevan M.W."/>
            <person name="Leroy P."/>
            <person name="Li P."/>
            <person name="You F.M."/>
            <person name="Sun Q."/>
            <person name="Liu Z."/>
            <person name="Lyons E."/>
            <person name="Wicker T."/>
            <person name="Salzberg S.L."/>
            <person name="Devos K.M."/>
            <person name="Dvorak J."/>
        </authorList>
    </citation>
    <scope>NUCLEOTIDE SEQUENCE [LARGE SCALE GENOMIC DNA]</scope>
    <source>
        <strain evidence="2">cv. AL8/78</strain>
    </source>
</reference>
<dbReference type="Proteomes" id="UP000015105">
    <property type="component" value="Chromosome 5D"/>
</dbReference>
<reference evidence="3" key="2">
    <citation type="journal article" date="2017" name="Nat. Plants">
        <title>The Aegilops tauschii genome reveals multiple impacts of transposons.</title>
        <authorList>
            <person name="Zhao G."/>
            <person name="Zou C."/>
            <person name="Li K."/>
            <person name="Wang K."/>
            <person name="Li T."/>
            <person name="Gao L."/>
            <person name="Zhang X."/>
            <person name="Wang H."/>
            <person name="Yang Z."/>
            <person name="Liu X."/>
            <person name="Jiang W."/>
            <person name="Mao L."/>
            <person name="Kong X."/>
            <person name="Jiao Y."/>
            <person name="Jia J."/>
        </authorList>
    </citation>
    <scope>NUCLEOTIDE SEQUENCE [LARGE SCALE GENOMIC DNA]</scope>
    <source>
        <strain evidence="3">cv. AL8/78</strain>
    </source>
</reference>
<feature type="domain" description="Reverse transcriptase zinc-binding" evidence="1">
    <location>
        <begin position="1"/>
        <end position="58"/>
    </location>
</feature>
<accession>A0A453KNY5</accession>
<reference evidence="3" key="1">
    <citation type="journal article" date="2014" name="Science">
        <title>Ancient hybridizations among the ancestral genomes of bread wheat.</title>
        <authorList>
            <consortium name="International Wheat Genome Sequencing Consortium,"/>
            <person name="Marcussen T."/>
            <person name="Sandve S.R."/>
            <person name="Heier L."/>
            <person name="Spannagl M."/>
            <person name="Pfeifer M."/>
            <person name="Jakobsen K.S."/>
            <person name="Wulff B.B."/>
            <person name="Steuernagel B."/>
            <person name="Mayer K.F."/>
            <person name="Olsen O.A."/>
        </authorList>
    </citation>
    <scope>NUCLEOTIDE SEQUENCE [LARGE SCALE GENOMIC DNA]</scope>
    <source>
        <strain evidence="3">cv. AL8/78</strain>
    </source>
</reference>
<dbReference type="EnsemblPlants" id="AET5Gv20470500.2">
    <property type="protein sequence ID" value="AET5Gv20470500.2"/>
    <property type="gene ID" value="AET5Gv20470500"/>
</dbReference>
<dbReference type="Gramene" id="AET5Gv20470500.2">
    <property type="protein sequence ID" value="AET5Gv20470500.2"/>
    <property type="gene ID" value="AET5Gv20470500"/>
</dbReference>
<name>A0A453KNY5_AEGTS</name>
<evidence type="ECO:0000313" key="3">
    <source>
        <dbReference type="Proteomes" id="UP000015105"/>
    </source>
</evidence>
<sequence>APLNVKFFLWLASQNRCWTADRLARRGLPHPAACQFCDQDDETLHHILAGCVFARITWHEVL</sequence>
<reference evidence="2" key="4">
    <citation type="submission" date="2019-03" db="UniProtKB">
        <authorList>
            <consortium name="EnsemblPlants"/>
        </authorList>
    </citation>
    <scope>IDENTIFICATION</scope>
</reference>
<dbReference type="Pfam" id="PF13966">
    <property type="entry name" value="zf-RVT"/>
    <property type="match status" value="1"/>
</dbReference>
<evidence type="ECO:0000259" key="1">
    <source>
        <dbReference type="Pfam" id="PF13966"/>
    </source>
</evidence>